<dbReference type="Proteomes" id="UP000314294">
    <property type="component" value="Unassembled WGS sequence"/>
</dbReference>
<organism evidence="1 2">
    <name type="scientific">Liparis tanakae</name>
    <name type="common">Tanaka's snailfish</name>
    <dbReference type="NCBI Taxonomy" id="230148"/>
    <lineage>
        <taxon>Eukaryota</taxon>
        <taxon>Metazoa</taxon>
        <taxon>Chordata</taxon>
        <taxon>Craniata</taxon>
        <taxon>Vertebrata</taxon>
        <taxon>Euteleostomi</taxon>
        <taxon>Actinopterygii</taxon>
        <taxon>Neopterygii</taxon>
        <taxon>Teleostei</taxon>
        <taxon>Neoteleostei</taxon>
        <taxon>Acanthomorphata</taxon>
        <taxon>Eupercaria</taxon>
        <taxon>Perciformes</taxon>
        <taxon>Cottioidei</taxon>
        <taxon>Cottales</taxon>
        <taxon>Liparidae</taxon>
        <taxon>Liparis</taxon>
    </lineage>
</organism>
<protein>
    <submittedName>
        <fullName evidence="1">Uncharacterized protein</fullName>
    </submittedName>
</protein>
<comment type="caution">
    <text evidence="1">The sequence shown here is derived from an EMBL/GenBank/DDBJ whole genome shotgun (WGS) entry which is preliminary data.</text>
</comment>
<accession>A0A4Z2JH88</accession>
<keyword evidence="2" id="KW-1185">Reference proteome</keyword>
<name>A0A4Z2JH88_9TELE</name>
<gene>
    <name evidence="1" type="ORF">EYF80_000269</name>
</gene>
<evidence type="ECO:0000313" key="1">
    <source>
        <dbReference type="EMBL" id="TNN89666.1"/>
    </source>
</evidence>
<dbReference type="AlphaFoldDB" id="A0A4Z2JH88"/>
<evidence type="ECO:0000313" key="2">
    <source>
        <dbReference type="Proteomes" id="UP000314294"/>
    </source>
</evidence>
<reference evidence="1 2" key="1">
    <citation type="submission" date="2019-03" db="EMBL/GenBank/DDBJ databases">
        <title>First draft genome of Liparis tanakae, snailfish: a comprehensive survey of snailfish specific genes.</title>
        <authorList>
            <person name="Kim W."/>
            <person name="Song I."/>
            <person name="Jeong J.-H."/>
            <person name="Kim D."/>
            <person name="Kim S."/>
            <person name="Ryu S."/>
            <person name="Song J.Y."/>
            <person name="Lee S.K."/>
        </authorList>
    </citation>
    <scope>NUCLEOTIDE SEQUENCE [LARGE SCALE GENOMIC DNA]</scope>
    <source>
        <tissue evidence="1">Muscle</tissue>
    </source>
</reference>
<dbReference type="EMBL" id="SRLO01000001">
    <property type="protein sequence ID" value="TNN89666.1"/>
    <property type="molecule type" value="Genomic_DNA"/>
</dbReference>
<sequence>MASVRPAQRAAGLLPFIPTDGQRGSSKDLRVVHPPRRFPEASTPLVFRHQGLQVLSALSQFLPQDLLLKLPELLLRRVPMDLLGKPAIVPQTAPPTGSRRLAVGRHGLWPFIVI</sequence>
<proteinExistence type="predicted"/>